<comment type="caution">
    <text evidence="3">The sequence shown here is derived from an EMBL/GenBank/DDBJ whole genome shotgun (WGS) entry which is preliminary data.</text>
</comment>
<organism evidence="3 4">
    <name type="scientific">Fusarium austroafricanum</name>
    <dbReference type="NCBI Taxonomy" id="2364996"/>
    <lineage>
        <taxon>Eukaryota</taxon>
        <taxon>Fungi</taxon>
        <taxon>Dikarya</taxon>
        <taxon>Ascomycota</taxon>
        <taxon>Pezizomycotina</taxon>
        <taxon>Sordariomycetes</taxon>
        <taxon>Hypocreomycetidae</taxon>
        <taxon>Hypocreales</taxon>
        <taxon>Nectriaceae</taxon>
        <taxon>Fusarium</taxon>
        <taxon>Fusarium concolor species complex</taxon>
    </lineage>
</organism>
<keyword evidence="3" id="KW-0413">Isomerase</keyword>
<dbReference type="OrthoDB" id="406045at2759"/>
<keyword evidence="1" id="KW-0472">Membrane</keyword>
<dbReference type="EMBL" id="JAADJG010000181">
    <property type="protein sequence ID" value="KAF4452605.1"/>
    <property type="molecule type" value="Genomic_DNA"/>
</dbReference>
<keyword evidence="4" id="KW-1185">Reference proteome</keyword>
<dbReference type="Gene3D" id="1.10.40.30">
    <property type="entry name" value="Fumarase/aspartase (C-terminal domain)"/>
    <property type="match status" value="1"/>
</dbReference>
<reference evidence="3" key="1">
    <citation type="submission" date="2020-01" db="EMBL/GenBank/DDBJ databases">
        <title>Identification and distribution of gene clusters putatively required for synthesis of sphingolipid metabolism inhibitors in phylogenetically diverse species of the filamentous fungus Fusarium.</title>
        <authorList>
            <person name="Kim H.-S."/>
            <person name="Busman M."/>
            <person name="Brown D.W."/>
            <person name="Divon H."/>
            <person name="Uhlig S."/>
            <person name="Proctor R.H."/>
        </authorList>
    </citation>
    <scope>NUCLEOTIDE SEQUENCE</scope>
    <source>
        <strain evidence="3">NRRL 53441</strain>
    </source>
</reference>
<name>A0A8H4KJV1_9HYPO</name>
<accession>A0A8H4KJV1</accession>
<dbReference type="Proteomes" id="UP000605986">
    <property type="component" value="Unassembled WGS sequence"/>
</dbReference>
<dbReference type="Pfam" id="PF00206">
    <property type="entry name" value="Lyase_1"/>
    <property type="match status" value="1"/>
</dbReference>
<keyword evidence="1" id="KW-0812">Transmembrane</keyword>
<dbReference type="GO" id="GO:0016853">
    <property type="term" value="F:isomerase activity"/>
    <property type="evidence" value="ECO:0007669"/>
    <property type="project" value="UniProtKB-KW"/>
</dbReference>
<dbReference type="InterPro" id="IPR019468">
    <property type="entry name" value="AdenyloSucc_lyase_C"/>
</dbReference>
<evidence type="ECO:0000259" key="2">
    <source>
        <dbReference type="SMART" id="SM00998"/>
    </source>
</evidence>
<dbReference type="InterPro" id="IPR008948">
    <property type="entry name" value="L-Aspartase-like"/>
</dbReference>
<dbReference type="AlphaFoldDB" id="A0A8H4KJV1"/>
<dbReference type="Pfam" id="PF10397">
    <property type="entry name" value="ADSL_C"/>
    <property type="match status" value="1"/>
</dbReference>
<feature type="transmembrane region" description="Helical" evidence="1">
    <location>
        <begin position="328"/>
        <end position="354"/>
    </location>
</feature>
<evidence type="ECO:0000256" key="1">
    <source>
        <dbReference type="SAM" id="Phobius"/>
    </source>
</evidence>
<dbReference type="InterPro" id="IPR022761">
    <property type="entry name" value="Fumarate_lyase_N"/>
</dbReference>
<dbReference type="PANTHER" id="PTHR43172:SF2">
    <property type="entry name" value="ADENYLOSUCCINATE LYASE C-TERMINAL DOMAIN-CONTAINING PROTEIN"/>
    <property type="match status" value="1"/>
</dbReference>
<proteinExistence type="predicted"/>
<protein>
    <submittedName>
        <fullName evidence="3">3-carboxy-cis,cis-muconate cycloisomerase</fullName>
    </submittedName>
</protein>
<evidence type="ECO:0000313" key="3">
    <source>
        <dbReference type="EMBL" id="KAF4452605.1"/>
    </source>
</evidence>
<feature type="domain" description="Adenylosuccinate lyase C-terminal" evidence="2">
    <location>
        <begin position="236"/>
        <end position="303"/>
    </location>
</feature>
<sequence length="355" mass="38247">MNGLEVVATVRDWVIDWPACVIRRLLTAAMVDSNEAVVIIHVGCLARELFDIHDRSLNELYDDFDGYGGAAGTLASLRSGNEGIVVRNNLTQETGLHDPAIARDGFAEIINNLAVICGTLGKLAFNLIIMSSNELGEVMEPFVPHRGASSTILQKRNPISIELMLAASKVLRTNAGLALEGMDADFERTSGPWHLEWVAVPESFVVTVGALSQAEFVLSGLTVDRAKLLENLNSTRGLIVAEAVMRGLAPHTGRQEAHGIVYEACKSAIQSGAVLHDVLKSTEAVPSVLSEKDIVDEELDALMSLLSLIRFGLVKGANVIKPELGEMALYYLILLAGIFACGSLTTQAHMCWAFP</sequence>
<evidence type="ECO:0000313" key="4">
    <source>
        <dbReference type="Proteomes" id="UP000605986"/>
    </source>
</evidence>
<dbReference type="Gene3D" id="1.20.200.10">
    <property type="entry name" value="Fumarase/aspartase (Central domain)"/>
    <property type="match status" value="1"/>
</dbReference>
<gene>
    <name evidence="3" type="ORF">F53441_4577</name>
</gene>
<keyword evidence="1" id="KW-1133">Transmembrane helix</keyword>
<dbReference type="SUPFAM" id="SSF48557">
    <property type="entry name" value="L-aspartase-like"/>
    <property type="match status" value="1"/>
</dbReference>
<dbReference type="SMART" id="SM00998">
    <property type="entry name" value="ADSL_C"/>
    <property type="match status" value="1"/>
</dbReference>
<dbReference type="PANTHER" id="PTHR43172">
    <property type="entry name" value="ADENYLOSUCCINATE LYASE"/>
    <property type="match status" value="1"/>
</dbReference>